<evidence type="ECO:0000256" key="1">
    <source>
        <dbReference type="ARBA" id="ARBA00004173"/>
    </source>
</evidence>
<comment type="subcellular location">
    <subcellularLocation>
        <location evidence="1">Mitochondrion</location>
    </subcellularLocation>
</comment>
<evidence type="ECO:0000256" key="3">
    <source>
        <dbReference type="ARBA" id="ARBA00044527"/>
    </source>
</evidence>
<dbReference type="GO" id="GO:0003729">
    <property type="term" value="F:mRNA binding"/>
    <property type="evidence" value="ECO:0007669"/>
    <property type="project" value="TreeGrafter"/>
</dbReference>
<dbReference type="InterPro" id="IPR002885">
    <property type="entry name" value="PPR_rpt"/>
</dbReference>
<name>A0A1E4U2F1_PACTA</name>
<keyword evidence="2" id="KW-0677">Repeat</keyword>
<reference evidence="5" key="1">
    <citation type="submission" date="2016-05" db="EMBL/GenBank/DDBJ databases">
        <title>Comparative genomics of biotechnologically important yeasts.</title>
        <authorList>
            <consortium name="DOE Joint Genome Institute"/>
            <person name="Riley R."/>
            <person name="Haridas S."/>
            <person name="Wolfe K.H."/>
            <person name="Lopes M.R."/>
            <person name="Hittinger C.T."/>
            <person name="Goker M."/>
            <person name="Salamov A."/>
            <person name="Wisecaver J."/>
            <person name="Long T.M."/>
            <person name="Aerts A.L."/>
            <person name="Barry K."/>
            <person name="Choi C."/>
            <person name="Clum A."/>
            <person name="Coughlan A.Y."/>
            <person name="Deshpande S."/>
            <person name="Douglass A.P."/>
            <person name="Hanson S.J."/>
            <person name="Klenk H.-P."/>
            <person name="Labutti K."/>
            <person name="Lapidus A."/>
            <person name="Lindquist E."/>
            <person name="Lipzen A."/>
            <person name="Meier-Kolthoff J.P."/>
            <person name="Ohm R.A."/>
            <person name="Otillar R.P."/>
            <person name="Pangilinan J."/>
            <person name="Peng Y."/>
            <person name="Rokas A."/>
            <person name="Rosa C.A."/>
            <person name="Scheuner C."/>
            <person name="Sibirny A.A."/>
            <person name="Slot J.C."/>
            <person name="Stielow J.B."/>
            <person name="Sun H."/>
            <person name="Kurtzman C.P."/>
            <person name="Blackwell M."/>
            <person name="Grigoriev I.V."/>
            <person name="Jeffries T.W."/>
        </authorList>
    </citation>
    <scope>NUCLEOTIDE SEQUENCE [LARGE SCALE GENOMIC DNA]</scope>
    <source>
        <strain evidence="5">NRRL Y-2460</strain>
    </source>
</reference>
<dbReference type="InterPro" id="IPR051240">
    <property type="entry name" value="Mito_RNA-Proc/Resp"/>
</dbReference>
<dbReference type="PANTHER" id="PTHR47933">
    <property type="entry name" value="PENTATRICOPEPTIDE REPEAT-CONTAINING PROTEIN 1, MITOCHONDRIAL"/>
    <property type="match status" value="1"/>
</dbReference>
<dbReference type="STRING" id="669874.A0A1E4U2F1"/>
<proteinExistence type="predicted"/>
<evidence type="ECO:0000313" key="4">
    <source>
        <dbReference type="EMBL" id="ODV98162.1"/>
    </source>
</evidence>
<dbReference type="Proteomes" id="UP000094236">
    <property type="component" value="Unassembled WGS sequence"/>
</dbReference>
<dbReference type="PANTHER" id="PTHR47933:SF11">
    <property type="entry name" value="PENTATRICOPEPTIDE REPEAT-CONTAINING PROTEIN 2"/>
    <property type="match status" value="1"/>
</dbReference>
<sequence>MLKCIARQRAFSTGVVLSGRVKGLLRQNLNSDQFTNEKVIFNSKQLKAKQRRKELYLREKKLKPFTKSTANEILKKKLNIAIDEKIGPTVKLEDEQLKEIFKTSNKRLIYSVLGTSGEQLKDSEIVEKDVLKFLSRNDLNKAIYLSRLAGTHGIVAMNRILNYLLVEQQDANGAISLFNFRKKWGVPPNEHTFTILFDGLSKISKPLNEKILIKILNIFNGTKEKNPELISIIHVNSLLSALTNSSDLTHAFKFFQELPTEGKLKAENKTFTILFKGLSQAELDDDLCIERANLFWKALTEKLTYKAIDSKLIQSYASVFLTRSNLKYISYSLTILNNWFEICDEDKRSQVFRYSESHKFKYNSHSKTIELLSIEEINPFKTRFELNKAALDLYLQGLNKLGLYKEAVHVYQTYVSKIRDTADIELFNNFLKNYTKSSKVKKELINKDVEINPITFIYNQLSDLNLKPNGFTNYIIFNFLDDQILQNMNEMNQDKALQFLKLLREIDKFRVSNFTRNNLIDSFKLCSRLADYLTKENLVDILRKDYFENYELTNLMPLLTNHQEIKHSSIDIKKIKTIEIKALSLLKKINSILDQELSQLKKGDVTSFQKTTLEFNSINRVKNSINENLKYIDNYILENNKNFQDRSDPEFKKLKEIELEKKASIRSYKILVLKDENEKKQKKKKS</sequence>
<organism evidence="4 5">
    <name type="scientific">Pachysolen tannophilus NRRL Y-2460</name>
    <dbReference type="NCBI Taxonomy" id="669874"/>
    <lineage>
        <taxon>Eukaryota</taxon>
        <taxon>Fungi</taxon>
        <taxon>Dikarya</taxon>
        <taxon>Ascomycota</taxon>
        <taxon>Saccharomycotina</taxon>
        <taxon>Pichiomycetes</taxon>
        <taxon>Pachysolenaceae</taxon>
        <taxon>Pachysolen</taxon>
    </lineage>
</organism>
<gene>
    <name evidence="4" type="ORF">PACTADRAFT_47965</name>
</gene>
<dbReference type="AlphaFoldDB" id="A0A1E4U2F1"/>
<protein>
    <recommendedName>
        <fullName evidence="3">Mitochondrial 15S rRNA processing factor CCM1</fullName>
    </recommendedName>
</protein>
<dbReference type="Pfam" id="PF13041">
    <property type="entry name" value="PPR_2"/>
    <property type="match status" value="1"/>
</dbReference>
<accession>A0A1E4U2F1</accession>
<dbReference type="InterPro" id="IPR011990">
    <property type="entry name" value="TPR-like_helical_dom_sf"/>
</dbReference>
<dbReference type="Gene3D" id="1.25.40.10">
    <property type="entry name" value="Tetratricopeptide repeat domain"/>
    <property type="match status" value="1"/>
</dbReference>
<dbReference type="OrthoDB" id="185373at2759"/>
<evidence type="ECO:0000256" key="2">
    <source>
        <dbReference type="ARBA" id="ARBA00022737"/>
    </source>
</evidence>
<dbReference type="GO" id="GO:0005739">
    <property type="term" value="C:mitochondrion"/>
    <property type="evidence" value="ECO:0007669"/>
    <property type="project" value="UniProtKB-SubCell"/>
</dbReference>
<keyword evidence="5" id="KW-1185">Reference proteome</keyword>
<dbReference type="EMBL" id="KV454011">
    <property type="protein sequence ID" value="ODV98162.1"/>
    <property type="molecule type" value="Genomic_DNA"/>
</dbReference>
<evidence type="ECO:0000313" key="5">
    <source>
        <dbReference type="Proteomes" id="UP000094236"/>
    </source>
</evidence>